<evidence type="ECO:0000256" key="3">
    <source>
        <dbReference type="ARBA" id="ARBA00022729"/>
    </source>
</evidence>
<evidence type="ECO:0000313" key="7">
    <source>
        <dbReference type="Proteomes" id="UP000244893"/>
    </source>
</evidence>
<evidence type="ECO:0000259" key="5">
    <source>
        <dbReference type="Pfam" id="PF13407"/>
    </source>
</evidence>
<dbReference type="Pfam" id="PF13407">
    <property type="entry name" value="Peripla_BP_4"/>
    <property type="match status" value="1"/>
</dbReference>
<dbReference type="PANTHER" id="PTHR46847:SF1">
    <property type="entry name" value="D-ALLOSE-BINDING PERIPLASMIC PROTEIN-RELATED"/>
    <property type="match status" value="1"/>
</dbReference>
<dbReference type="Proteomes" id="UP000244893">
    <property type="component" value="Unassembled WGS sequence"/>
</dbReference>
<dbReference type="GO" id="GO:0030246">
    <property type="term" value="F:carbohydrate binding"/>
    <property type="evidence" value="ECO:0007669"/>
    <property type="project" value="UniProtKB-ARBA"/>
</dbReference>
<dbReference type="InterPro" id="IPR025997">
    <property type="entry name" value="SBP_2_dom"/>
</dbReference>
<dbReference type="PANTHER" id="PTHR46847">
    <property type="entry name" value="D-ALLOSE-BINDING PERIPLASMIC PROTEIN-RELATED"/>
    <property type="match status" value="1"/>
</dbReference>
<evidence type="ECO:0000256" key="2">
    <source>
        <dbReference type="ARBA" id="ARBA00007639"/>
    </source>
</evidence>
<comment type="subcellular location">
    <subcellularLocation>
        <location evidence="1">Cell envelope</location>
    </subcellularLocation>
</comment>
<dbReference type="GO" id="GO:0030313">
    <property type="term" value="C:cell envelope"/>
    <property type="evidence" value="ECO:0007669"/>
    <property type="project" value="UniProtKB-SubCell"/>
</dbReference>
<reference evidence="6 7" key="1">
    <citation type="submission" date="2018-05" db="EMBL/GenBank/DDBJ databases">
        <title>Amnibacterium sp. M8JJ-5, whole genome shotgun sequence.</title>
        <authorList>
            <person name="Tuo L."/>
        </authorList>
    </citation>
    <scope>NUCLEOTIDE SEQUENCE [LARGE SCALE GENOMIC DNA]</scope>
    <source>
        <strain evidence="6 7">M8JJ-5</strain>
    </source>
</reference>
<dbReference type="SUPFAM" id="SSF53822">
    <property type="entry name" value="Periplasmic binding protein-like I"/>
    <property type="match status" value="1"/>
</dbReference>
<sequence>MFIRPTRLLAALGAGAIAVAMAGCSATAGASTTSNGGADVDAGYAQQVDDALATAKAPQPDLELASNPALPGKDIAIVSVTLAETGALRTSKALTAAIEDIGWTSTTYDGQGSPTTANQKLEQAVATSPDAIVLISLDPTDVGSGLQAAKDAGIPVSCAACWDLSDPGTNLGDYYADVTPALSVFEDMGYYAAMYAYPQTDGHPRFLRMHDPALSNLSARDTGFDRFLQECGDAKGDCSVVADKKFQVANATTTLPADGASLAQANPGFNAYWVSFDFAGLQVLNGLRQASLAGSDTFMVSSNGDGPNLDIIKADGYVKVTVAISFEQEAYALVDNLNRILDGKDTVEETVPIRVFDKSNADEAQDGNWSGDVDYRAAYLEAWQR</sequence>
<gene>
    <name evidence="6" type="ORF">DDQ50_01575</name>
</gene>
<dbReference type="Gene3D" id="3.40.50.2300">
    <property type="match status" value="2"/>
</dbReference>
<dbReference type="InterPro" id="IPR028082">
    <property type="entry name" value="Peripla_BP_I"/>
</dbReference>
<dbReference type="EMBL" id="QEOP01000001">
    <property type="protein sequence ID" value="PVZ95242.1"/>
    <property type="molecule type" value="Genomic_DNA"/>
</dbReference>
<feature type="chain" id="PRO_5038596307" description="Periplasmic binding protein domain-containing protein" evidence="4">
    <location>
        <begin position="23"/>
        <end position="385"/>
    </location>
</feature>
<evidence type="ECO:0000313" key="6">
    <source>
        <dbReference type="EMBL" id="PVZ95242.1"/>
    </source>
</evidence>
<keyword evidence="3 4" id="KW-0732">Signal</keyword>
<dbReference type="PROSITE" id="PS51257">
    <property type="entry name" value="PROKAR_LIPOPROTEIN"/>
    <property type="match status" value="1"/>
</dbReference>
<evidence type="ECO:0000256" key="1">
    <source>
        <dbReference type="ARBA" id="ARBA00004196"/>
    </source>
</evidence>
<dbReference type="OrthoDB" id="8287616at2"/>
<proteinExistence type="inferred from homology"/>
<name>A0A2V1HU78_9MICO</name>
<comment type="caution">
    <text evidence="6">The sequence shown here is derived from an EMBL/GenBank/DDBJ whole genome shotgun (WGS) entry which is preliminary data.</text>
</comment>
<protein>
    <recommendedName>
        <fullName evidence="5">Periplasmic binding protein domain-containing protein</fullName>
    </recommendedName>
</protein>
<feature type="signal peptide" evidence="4">
    <location>
        <begin position="1"/>
        <end position="22"/>
    </location>
</feature>
<comment type="similarity">
    <text evidence="2">Belongs to the bacterial solute-binding protein 2 family.</text>
</comment>
<organism evidence="6 7">
    <name type="scientific">Amnibacterium flavum</name>
    <dbReference type="NCBI Taxonomy" id="2173173"/>
    <lineage>
        <taxon>Bacteria</taxon>
        <taxon>Bacillati</taxon>
        <taxon>Actinomycetota</taxon>
        <taxon>Actinomycetes</taxon>
        <taxon>Micrococcales</taxon>
        <taxon>Microbacteriaceae</taxon>
        <taxon>Amnibacterium</taxon>
    </lineage>
</organism>
<feature type="domain" description="Periplasmic binding protein" evidence="5">
    <location>
        <begin position="90"/>
        <end position="345"/>
    </location>
</feature>
<keyword evidence="7" id="KW-1185">Reference proteome</keyword>
<accession>A0A2V1HU78</accession>
<dbReference type="AlphaFoldDB" id="A0A2V1HU78"/>
<evidence type="ECO:0000256" key="4">
    <source>
        <dbReference type="SAM" id="SignalP"/>
    </source>
</evidence>
<dbReference type="RefSeq" id="WP_116754979.1">
    <property type="nucleotide sequence ID" value="NZ_JBHUEX010000001.1"/>
</dbReference>